<dbReference type="Pfam" id="PF03190">
    <property type="entry name" value="Thioredox_DsbH"/>
    <property type="match status" value="1"/>
</dbReference>
<dbReference type="PIRSF" id="PIRSF006402">
    <property type="entry name" value="UCP006402_thioredoxin"/>
    <property type="match status" value="1"/>
</dbReference>
<dbReference type="Proteomes" id="UP000183209">
    <property type="component" value="Unassembled WGS sequence"/>
</dbReference>
<dbReference type="InterPro" id="IPR036249">
    <property type="entry name" value="Thioredoxin-like_sf"/>
</dbReference>
<dbReference type="Gene3D" id="1.50.10.10">
    <property type="match status" value="1"/>
</dbReference>
<evidence type="ECO:0000313" key="2">
    <source>
        <dbReference type="EMBL" id="SFS66118.1"/>
    </source>
</evidence>
<dbReference type="InterPro" id="IPR012341">
    <property type="entry name" value="6hp_glycosidase-like_sf"/>
</dbReference>
<evidence type="ECO:0000313" key="3">
    <source>
        <dbReference type="Proteomes" id="UP000183209"/>
    </source>
</evidence>
<dbReference type="GO" id="GO:0005975">
    <property type="term" value="P:carbohydrate metabolic process"/>
    <property type="evidence" value="ECO:0007669"/>
    <property type="project" value="InterPro"/>
</dbReference>
<reference evidence="2 3" key="1">
    <citation type="submission" date="2016-10" db="EMBL/GenBank/DDBJ databases">
        <authorList>
            <person name="de Groot N.N."/>
        </authorList>
    </citation>
    <scope>NUCLEOTIDE SEQUENCE [LARGE SCALE GENOMIC DNA]</scope>
    <source>
        <strain evidence="2 3">CGMCC 1.6114</strain>
    </source>
</reference>
<gene>
    <name evidence="2" type="ORF">SAMN04487906_1185</name>
</gene>
<dbReference type="Gene3D" id="1.50.10.20">
    <property type="match status" value="1"/>
</dbReference>
<sequence length="685" mass="78277">MLALVGCGDNQSKPSKEPKFTNNLVNESSLYLKQHAHNPVHWEPWNDSLFNTAQDANKLLVISIGYASCHWCHVMERETFQDTLIAEYMNEKFINIKVDREERPDIDQLYMTAAQIMNGNSGWPLNVVALPNGKPLYAGTYHSKDEWEVVLKKMVSFYNQYPDKANEYANSIAAGVKQINAIIDIPKEQITLEDVKQAVDSWSEQWDLLYGGDKGGQKFMVPERISFLMKYAFLSDDQLANTHVKNSLDKMALGGVNDVVGGGFFRYSVDSQWKVPHFEKMLYDNAQLMSLYAQAYKNYQNELYKEVLEGLIEFTKNEMHDENGGYFASIDSNSEGREGGYYLWTKQELKEILNDDYELFESLYGIANEPFEGAYYNLYRSMSLEDYAKQNNLELANVKQRIEGCINKLAKIREERVKPVVDEKKITSWNALMINGFVDAYKALGDENLLNNAMNTAAFILNEGIDAKGELKHTLNDNVKSESGFLDDYAFTIDALIELYKVTLDEMYIDKASGLMDKVMKLFYEPDSGMFTFNQGTVVFSELVKTDDGVIPSPNTLMAKNFFQLYHIKGENAYESYYEKMLSNMKPSLIKHPANYAKWLNLSLNEAFPFYEIVIVGENAFSKVNKINNNYLPNSIVIGTKGPSTLSLFENRYVEGQTFIYVCQNKTCKLPVKEVEVALEQMSDF</sequence>
<dbReference type="InterPro" id="IPR008928">
    <property type="entry name" value="6-hairpin_glycosidase_sf"/>
</dbReference>
<organism evidence="2 3">
    <name type="scientific">Zhouia amylolytica</name>
    <dbReference type="NCBI Taxonomy" id="376730"/>
    <lineage>
        <taxon>Bacteria</taxon>
        <taxon>Pseudomonadati</taxon>
        <taxon>Bacteroidota</taxon>
        <taxon>Flavobacteriia</taxon>
        <taxon>Flavobacteriales</taxon>
        <taxon>Flavobacteriaceae</taxon>
        <taxon>Zhouia</taxon>
    </lineage>
</organism>
<dbReference type="SUPFAM" id="SSF48208">
    <property type="entry name" value="Six-hairpin glycosidases"/>
    <property type="match status" value="1"/>
</dbReference>
<name>A0A1I6RNV8_9FLAO</name>
<dbReference type="SUPFAM" id="SSF52833">
    <property type="entry name" value="Thioredoxin-like"/>
    <property type="match status" value="1"/>
</dbReference>
<proteinExistence type="predicted"/>
<protein>
    <recommendedName>
        <fullName evidence="1">Spermatogenesis-associated protein 20-like TRX domain-containing protein</fullName>
    </recommendedName>
</protein>
<feature type="domain" description="Spermatogenesis-associated protein 20-like TRX" evidence="1">
    <location>
        <begin position="21"/>
        <end position="173"/>
    </location>
</feature>
<dbReference type="PANTHER" id="PTHR42899">
    <property type="entry name" value="SPERMATOGENESIS-ASSOCIATED PROTEIN 20"/>
    <property type="match status" value="1"/>
</dbReference>
<dbReference type="EMBL" id="FPAG01000003">
    <property type="protein sequence ID" value="SFS66118.1"/>
    <property type="molecule type" value="Genomic_DNA"/>
</dbReference>
<dbReference type="InterPro" id="IPR004879">
    <property type="entry name" value="Ssp411-like_TRX"/>
</dbReference>
<dbReference type="InterPro" id="IPR024705">
    <property type="entry name" value="Ssp411"/>
</dbReference>
<accession>A0A1I6RNV8</accession>
<dbReference type="AlphaFoldDB" id="A0A1I6RNV8"/>
<dbReference type="Gene3D" id="3.40.30.10">
    <property type="entry name" value="Glutaredoxin"/>
    <property type="match status" value="1"/>
</dbReference>
<dbReference type="PANTHER" id="PTHR42899:SF1">
    <property type="entry name" value="SPERMATOGENESIS-ASSOCIATED PROTEIN 20"/>
    <property type="match status" value="1"/>
</dbReference>
<evidence type="ECO:0000259" key="1">
    <source>
        <dbReference type="Pfam" id="PF03190"/>
    </source>
</evidence>